<dbReference type="InterPro" id="IPR020904">
    <property type="entry name" value="Sc_DH/Rdtase_CS"/>
</dbReference>
<evidence type="ECO:0000256" key="3">
    <source>
        <dbReference type="RuleBase" id="RU000363"/>
    </source>
</evidence>
<evidence type="ECO:0000256" key="2">
    <source>
        <dbReference type="ARBA" id="ARBA00023002"/>
    </source>
</evidence>
<dbReference type="PROSITE" id="PS00061">
    <property type="entry name" value="ADH_SHORT"/>
    <property type="match status" value="1"/>
</dbReference>
<dbReference type="InterPro" id="IPR002347">
    <property type="entry name" value="SDR_fam"/>
</dbReference>
<dbReference type="InterPro" id="IPR036291">
    <property type="entry name" value="NAD(P)-bd_dom_sf"/>
</dbReference>
<dbReference type="Gene3D" id="3.40.50.720">
    <property type="entry name" value="NAD(P)-binding Rossmann-like Domain"/>
    <property type="match status" value="1"/>
</dbReference>
<dbReference type="SUPFAM" id="SSF51735">
    <property type="entry name" value="NAD(P)-binding Rossmann-fold domains"/>
    <property type="match status" value="1"/>
</dbReference>
<dbReference type="PANTHER" id="PTHR44196:SF1">
    <property type="entry name" value="DEHYDROGENASE_REDUCTASE SDR FAMILY MEMBER 7B"/>
    <property type="match status" value="1"/>
</dbReference>
<dbReference type="OrthoDB" id="822355at2"/>
<dbReference type="PANTHER" id="PTHR44196">
    <property type="entry name" value="DEHYDROGENASE/REDUCTASE SDR FAMILY MEMBER 7B"/>
    <property type="match status" value="1"/>
</dbReference>
<accession>A0A1W2GMB5</accession>
<dbReference type="PRINTS" id="PR00080">
    <property type="entry name" value="SDRFAMILY"/>
</dbReference>
<dbReference type="GO" id="GO:0016020">
    <property type="term" value="C:membrane"/>
    <property type="evidence" value="ECO:0007669"/>
    <property type="project" value="TreeGrafter"/>
</dbReference>
<dbReference type="RefSeq" id="WP_084374105.1">
    <property type="nucleotide sequence ID" value="NZ_FWYF01000004.1"/>
</dbReference>
<keyword evidence="5" id="KW-1185">Reference proteome</keyword>
<dbReference type="Proteomes" id="UP000192472">
    <property type="component" value="Unassembled WGS sequence"/>
</dbReference>
<keyword evidence="2" id="KW-0560">Oxidoreductase</keyword>
<dbReference type="STRING" id="692418.SAMN04488029_3462"/>
<dbReference type="GO" id="GO:0016491">
    <property type="term" value="F:oxidoreductase activity"/>
    <property type="evidence" value="ECO:0007669"/>
    <property type="project" value="UniProtKB-KW"/>
</dbReference>
<sequence length="265" mass="29234">MKYFENRNIWITGASSGIGEGLVNHLSKIKCNLIISARRVEELERVKAENQNTARIEILQIDLADGSSLEGKAKEAEAFFGGVDILFNNGGISQRDKVVNTSMEVQRQIMEVNYFGTIALSKYLLPGMIERKFGHHIAVTSAVGIISTPLRSGYSASKHAVHGFYDALRSEHYDDGVKVTLILPGYVNTKISYNALMGDGSKQNTLDKAQAAGLTVDQLVTRMLKSVAAQKEESYIGGFKEVMGIYMKRFFPGIFSILVRKMAVT</sequence>
<reference evidence="4 5" key="1">
    <citation type="submission" date="2017-04" db="EMBL/GenBank/DDBJ databases">
        <authorList>
            <person name="Afonso C.L."/>
            <person name="Miller P.J."/>
            <person name="Scott M.A."/>
            <person name="Spackman E."/>
            <person name="Goraichik I."/>
            <person name="Dimitrov K.M."/>
            <person name="Suarez D.L."/>
            <person name="Swayne D.E."/>
        </authorList>
    </citation>
    <scope>NUCLEOTIDE SEQUENCE [LARGE SCALE GENOMIC DNA]</scope>
    <source>
        <strain evidence="4 5">DSM 26133</strain>
    </source>
</reference>
<evidence type="ECO:0000313" key="5">
    <source>
        <dbReference type="Proteomes" id="UP000192472"/>
    </source>
</evidence>
<evidence type="ECO:0000313" key="4">
    <source>
        <dbReference type="EMBL" id="SMD37797.1"/>
    </source>
</evidence>
<protein>
    <submittedName>
        <fullName evidence="4">Short-chain dehydrogenase</fullName>
    </submittedName>
</protein>
<proteinExistence type="inferred from homology"/>
<organism evidence="4 5">
    <name type="scientific">Reichenbachiella faecimaris</name>
    <dbReference type="NCBI Taxonomy" id="692418"/>
    <lineage>
        <taxon>Bacteria</taxon>
        <taxon>Pseudomonadati</taxon>
        <taxon>Bacteroidota</taxon>
        <taxon>Cytophagia</taxon>
        <taxon>Cytophagales</taxon>
        <taxon>Reichenbachiellaceae</taxon>
        <taxon>Reichenbachiella</taxon>
    </lineage>
</organism>
<dbReference type="AlphaFoldDB" id="A0A1W2GMB5"/>
<gene>
    <name evidence="4" type="ORF">SAMN04488029_3462</name>
</gene>
<evidence type="ECO:0000256" key="1">
    <source>
        <dbReference type="ARBA" id="ARBA00006484"/>
    </source>
</evidence>
<comment type="similarity">
    <text evidence="1 3">Belongs to the short-chain dehydrogenases/reductases (SDR) family.</text>
</comment>
<name>A0A1W2GMB5_REIFA</name>
<dbReference type="Pfam" id="PF00106">
    <property type="entry name" value="adh_short"/>
    <property type="match status" value="1"/>
</dbReference>
<dbReference type="EMBL" id="FWYF01000004">
    <property type="protein sequence ID" value="SMD37797.1"/>
    <property type="molecule type" value="Genomic_DNA"/>
</dbReference>
<dbReference type="PRINTS" id="PR00081">
    <property type="entry name" value="GDHRDH"/>
</dbReference>